<evidence type="ECO:0000313" key="6">
    <source>
        <dbReference type="EMBL" id="JAU15502.1"/>
    </source>
</evidence>
<dbReference type="EMBL" id="GEVI01016818">
    <property type="protein sequence ID" value="JAU15502.1"/>
    <property type="molecule type" value="Transcribed_RNA"/>
</dbReference>
<dbReference type="SUPFAM" id="SSF54001">
    <property type="entry name" value="Cysteine proteinases"/>
    <property type="match status" value="1"/>
</dbReference>
<dbReference type="InterPro" id="IPR003653">
    <property type="entry name" value="Peptidase_C48_C"/>
</dbReference>
<feature type="compositionally biased region" description="Basic and acidic residues" evidence="4">
    <location>
        <begin position="159"/>
        <end position="170"/>
    </location>
</feature>
<evidence type="ECO:0000256" key="3">
    <source>
        <dbReference type="ARBA" id="ARBA00022801"/>
    </source>
</evidence>
<evidence type="ECO:0000256" key="1">
    <source>
        <dbReference type="ARBA" id="ARBA00005234"/>
    </source>
</evidence>
<feature type="compositionally biased region" description="Basic residues" evidence="4">
    <location>
        <begin position="32"/>
        <end position="46"/>
    </location>
</feature>
<reference evidence="6" key="1">
    <citation type="submission" date="2016-07" db="EMBL/GenBank/DDBJ databases">
        <title>De novo transcriptome assembly of four accessions of the metal hyperaccumulator plant Noccaea caerulescens.</title>
        <authorList>
            <person name="Blande D."/>
            <person name="Halimaa P."/>
            <person name="Tervahauta A.I."/>
            <person name="Aarts M.G."/>
            <person name="Karenlampi S.O."/>
        </authorList>
    </citation>
    <scope>NUCLEOTIDE SEQUENCE</scope>
</reference>
<protein>
    <recommendedName>
        <fullName evidence="5">Ubiquitin-like protease family profile domain-containing protein</fullName>
    </recommendedName>
</protein>
<feature type="compositionally biased region" description="Low complexity" evidence="4">
    <location>
        <begin position="481"/>
        <end position="492"/>
    </location>
</feature>
<evidence type="ECO:0000256" key="2">
    <source>
        <dbReference type="ARBA" id="ARBA00022670"/>
    </source>
</evidence>
<dbReference type="InterPro" id="IPR038765">
    <property type="entry name" value="Papain-like_cys_pep_sf"/>
</dbReference>
<dbReference type="GO" id="GO:0008234">
    <property type="term" value="F:cysteine-type peptidase activity"/>
    <property type="evidence" value="ECO:0007669"/>
    <property type="project" value="InterPro"/>
</dbReference>
<feature type="region of interest" description="Disordered" evidence="4">
    <location>
        <begin position="29"/>
        <end position="70"/>
    </location>
</feature>
<feature type="region of interest" description="Disordered" evidence="4">
    <location>
        <begin position="458"/>
        <end position="552"/>
    </location>
</feature>
<dbReference type="PROSITE" id="PS50600">
    <property type="entry name" value="ULP_PROTEASE"/>
    <property type="match status" value="1"/>
</dbReference>
<feature type="compositionally biased region" description="Low complexity" evidence="4">
    <location>
        <begin position="143"/>
        <end position="158"/>
    </location>
</feature>
<comment type="similarity">
    <text evidence="1">Belongs to the peptidase C48 family.</text>
</comment>
<gene>
    <name evidence="6" type="ORF">GA_TR15847_c4_g1_i1_g.48967</name>
</gene>
<organism evidence="6">
    <name type="scientific">Noccaea caerulescens</name>
    <name type="common">Alpine penny-cress</name>
    <name type="synonym">Thlaspi caerulescens</name>
    <dbReference type="NCBI Taxonomy" id="107243"/>
    <lineage>
        <taxon>Eukaryota</taxon>
        <taxon>Viridiplantae</taxon>
        <taxon>Streptophyta</taxon>
        <taxon>Embryophyta</taxon>
        <taxon>Tracheophyta</taxon>
        <taxon>Spermatophyta</taxon>
        <taxon>Magnoliopsida</taxon>
        <taxon>eudicotyledons</taxon>
        <taxon>Gunneridae</taxon>
        <taxon>Pentapetalae</taxon>
        <taxon>rosids</taxon>
        <taxon>malvids</taxon>
        <taxon>Brassicales</taxon>
        <taxon>Brassicaceae</taxon>
        <taxon>Coluteocarpeae</taxon>
        <taxon>Noccaea</taxon>
    </lineage>
</organism>
<dbReference type="AlphaFoldDB" id="A0A1J3D996"/>
<dbReference type="GO" id="GO:0006508">
    <property type="term" value="P:proteolysis"/>
    <property type="evidence" value="ECO:0007669"/>
    <property type="project" value="UniProtKB-KW"/>
</dbReference>
<evidence type="ECO:0000259" key="5">
    <source>
        <dbReference type="PROSITE" id="PS50600"/>
    </source>
</evidence>
<feature type="compositionally biased region" description="Polar residues" evidence="4">
    <location>
        <begin position="171"/>
        <end position="182"/>
    </location>
</feature>
<feature type="compositionally biased region" description="Polar residues" evidence="4">
    <location>
        <begin position="125"/>
        <end position="140"/>
    </location>
</feature>
<feature type="compositionally biased region" description="Basic and acidic residues" evidence="4">
    <location>
        <begin position="209"/>
        <end position="232"/>
    </location>
</feature>
<keyword evidence="3" id="KW-0378">Hydrolase</keyword>
<feature type="region of interest" description="Disordered" evidence="4">
    <location>
        <begin position="346"/>
        <end position="382"/>
    </location>
</feature>
<sequence length="825" mass="88860">MVRLINEGFQFKSEMFVGGCKPADLVGLPPKSRSRASKLKNGRGNKGKSTVRQPCGFSKRKRGDDASPSGCVEVADSGRAAELKQIERNFARIVEEKIAEGTRQIFLQLTKWLKENSIVEEVSIENNGSPLTTTGPSNAGISDPPHATPTATQTPPADAADKQKSSEHQHSTVLDDTNNSNEELPESFALDVAQIYTRQFPNDEEDGETGARESTGTRDVDVNANAAEKESTDPTPADRVQAQGRNEVASNAAATALRWNAGGVPSVRGSDSECQRRVTPNTTKTIVVAADAALNATLLPSSHSTAENSVPAAQAKENSNIVHCVPDTVTDLTAATSNLADAVRIGTDQGPNGVPSNAAATALPSHDGSGPTLPGSDSAPNTENTVAVAATAAPNATLIASPQTTAENSVPADQATEHSSIVDFVLDTVTDVTASTSPSSDAVRLGTDQVGGDVYMEPEEEGEATESENGVQGRTDDSGDNDNNSAEEPPNNEVEEEEDDPKPSEVQTIEQTLITAGDAEPKPEEKADVPRQRRASKRSRTTSTRLDENQYDVGKRLKSLTGQQTTAQIDKSNRLQKRFDAAMASIKSAKVGPCSITAREIKEFLERKKTPSPKVMDGMCKLTRRILRSDEVNGQKLRVEVLDTKFVSQIGRLYPKFLKEPDHSGFQFPEAIVQMLLGVGDTDRVQLFDDADVLYLPFNFNKMHWVALAVHLFFWRIDVLDCNVSRKTDASIQETMKPLATMLPYLFRQVATTPMMANVKTKPLDVVRVSSLPQAIDPADSCLMSILYMQAHGVGGLDDCNNLDPSALGEDAKKMVMCLVENFSN</sequence>
<feature type="compositionally biased region" description="Basic and acidic residues" evidence="4">
    <location>
        <begin position="519"/>
        <end position="531"/>
    </location>
</feature>
<dbReference type="Gene3D" id="3.40.395.10">
    <property type="entry name" value="Adenoviral Proteinase, Chain A"/>
    <property type="match status" value="1"/>
</dbReference>
<dbReference type="Pfam" id="PF02902">
    <property type="entry name" value="Peptidase_C48"/>
    <property type="match status" value="1"/>
</dbReference>
<evidence type="ECO:0000256" key="4">
    <source>
        <dbReference type="SAM" id="MobiDB-lite"/>
    </source>
</evidence>
<feature type="region of interest" description="Disordered" evidence="4">
    <location>
        <begin position="199"/>
        <end position="238"/>
    </location>
</feature>
<feature type="region of interest" description="Disordered" evidence="4">
    <location>
        <begin position="125"/>
        <end position="182"/>
    </location>
</feature>
<proteinExistence type="inferred from homology"/>
<feature type="domain" description="Ubiquitin-like protease family profile" evidence="5">
    <location>
        <begin position="594"/>
        <end position="792"/>
    </location>
</feature>
<name>A0A1J3D996_NOCCA</name>
<keyword evidence="2" id="KW-0645">Protease</keyword>
<accession>A0A1J3D996</accession>